<dbReference type="InterPro" id="IPR058407">
    <property type="entry name" value="DUF8094"/>
</dbReference>
<comment type="caution">
    <text evidence="3">The sequence shown here is derived from an EMBL/GenBank/DDBJ whole genome shotgun (WGS) entry which is preliminary data.</text>
</comment>
<dbReference type="Pfam" id="PF26366">
    <property type="entry name" value="DUF8094"/>
    <property type="match status" value="1"/>
</dbReference>
<gene>
    <name evidence="3" type="ORF">FH969_04330</name>
</gene>
<evidence type="ECO:0000256" key="1">
    <source>
        <dbReference type="SAM" id="SignalP"/>
    </source>
</evidence>
<proteinExistence type="predicted"/>
<sequence length="333" mass="34460">MSRDPRLLRGAAAAALGAVLLAGCAPEPVPTFTPPAVPEFAPPSVSESRAQDILDQVGDVIEVADASANADELAPRVVAPASDIRRAQYQLQSATGGTEVPQKLWTDSDITVITATDSWPREILAVTNPTEGTTARLYLGLVQQSPRDQYKLVAWSRLLPGVTTPTFASADIGSAPVTADQTGLLMTPTDAVAHLADTIANPQGQYAGEFPADPYRTFFADEIARLTSDVAAAGSVTTTSTPGSVVLGIGTADGGALVMASVDTVVTFRKTVEGSTLTLGSLYAALGGTEEVTAAANATYSQMVTLYIPPAGSSAQMQLLGADRVLSKVERVD</sequence>
<dbReference type="OrthoDB" id="3266092at2"/>
<organism evidence="3 4">
    <name type="scientific">Miniimonas arenae</name>
    <dbReference type="NCBI Taxonomy" id="676201"/>
    <lineage>
        <taxon>Bacteria</taxon>
        <taxon>Bacillati</taxon>
        <taxon>Actinomycetota</taxon>
        <taxon>Actinomycetes</taxon>
        <taxon>Micrococcales</taxon>
        <taxon>Beutenbergiaceae</taxon>
        <taxon>Miniimonas</taxon>
    </lineage>
</organism>
<dbReference type="Proteomes" id="UP000313849">
    <property type="component" value="Unassembled WGS sequence"/>
</dbReference>
<dbReference type="PROSITE" id="PS51257">
    <property type="entry name" value="PROKAR_LIPOPROTEIN"/>
    <property type="match status" value="1"/>
</dbReference>
<dbReference type="EMBL" id="VENP01000010">
    <property type="protein sequence ID" value="TNU76169.1"/>
    <property type="molecule type" value="Genomic_DNA"/>
</dbReference>
<accession>A0A5C5BFS3</accession>
<name>A0A5C5BFS3_9MICO</name>
<protein>
    <recommendedName>
        <fullName evidence="2">DUF8094 domain-containing protein</fullName>
    </recommendedName>
</protein>
<feature type="signal peptide" evidence="1">
    <location>
        <begin position="1"/>
        <end position="24"/>
    </location>
</feature>
<dbReference type="RefSeq" id="WP_139986261.1">
    <property type="nucleotide sequence ID" value="NZ_DAMDJA010000170.1"/>
</dbReference>
<dbReference type="AlphaFoldDB" id="A0A5C5BFS3"/>
<reference evidence="3 4" key="1">
    <citation type="submission" date="2019-06" db="EMBL/GenBank/DDBJ databases">
        <title>Draft genome sequence of Miniimonas arenae KCTC 19750T isolated from sea sand.</title>
        <authorList>
            <person name="Park S.-J."/>
        </authorList>
    </citation>
    <scope>NUCLEOTIDE SEQUENCE [LARGE SCALE GENOMIC DNA]</scope>
    <source>
        <strain evidence="3 4">KCTC 19750</strain>
    </source>
</reference>
<feature type="chain" id="PRO_5039212087" description="DUF8094 domain-containing protein" evidence="1">
    <location>
        <begin position="25"/>
        <end position="333"/>
    </location>
</feature>
<evidence type="ECO:0000259" key="2">
    <source>
        <dbReference type="Pfam" id="PF26366"/>
    </source>
</evidence>
<evidence type="ECO:0000313" key="4">
    <source>
        <dbReference type="Proteomes" id="UP000313849"/>
    </source>
</evidence>
<feature type="domain" description="DUF8094" evidence="2">
    <location>
        <begin position="43"/>
        <end position="322"/>
    </location>
</feature>
<keyword evidence="4" id="KW-1185">Reference proteome</keyword>
<evidence type="ECO:0000313" key="3">
    <source>
        <dbReference type="EMBL" id="TNU76169.1"/>
    </source>
</evidence>
<keyword evidence="1" id="KW-0732">Signal</keyword>